<feature type="chain" id="PRO_5026074717" evidence="6">
    <location>
        <begin position="29"/>
        <end position="863"/>
    </location>
</feature>
<evidence type="ECO:0000256" key="1">
    <source>
        <dbReference type="ARBA" id="ARBA00009865"/>
    </source>
</evidence>
<evidence type="ECO:0000313" key="8">
    <source>
        <dbReference type="EMBL" id="MRW88500.1"/>
    </source>
</evidence>
<proteinExistence type="inferred from homology"/>
<dbReference type="Gene3D" id="2.115.10.20">
    <property type="entry name" value="Glycosyl hydrolase domain, family 43"/>
    <property type="match status" value="2"/>
</dbReference>
<evidence type="ECO:0000256" key="3">
    <source>
        <dbReference type="ARBA" id="ARBA00023295"/>
    </source>
</evidence>
<dbReference type="InterPro" id="IPR051795">
    <property type="entry name" value="Glycosyl_Hydrlase_43"/>
</dbReference>
<dbReference type="EMBL" id="WKJK01000001">
    <property type="protein sequence ID" value="MRW88500.1"/>
    <property type="molecule type" value="Genomic_DNA"/>
</dbReference>
<dbReference type="InterPro" id="IPR041542">
    <property type="entry name" value="GH43_C2"/>
</dbReference>
<dbReference type="PANTHER" id="PTHR42812:SF12">
    <property type="entry name" value="BETA-XYLOSIDASE-RELATED"/>
    <property type="match status" value="1"/>
</dbReference>
<dbReference type="PANTHER" id="PTHR42812">
    <property type="entry name" value="BETA-XYLOSIDASE"/>
    <property type="match status" value="1"/>
</dbReference>
<dbReference type="AlphaFoldDB" id="A0A6I2KTA4"/>
<evidence type="ECO:0000256" key="4">
    <source>
        <dbReference type="PIRSR" id="PIRSR606710-1"/>
    </source>
</evidence>
<dbReference type="GO" id="GO:0004553">
    <property type="term" value="F:hydrolase activity, hydrolyzing O-glycosyl compounds"/>
    <property type="evidence" value="ECO:0007669"/>
    <property type="project" value="InterPro"/>
</dbReference>
<feature type="active site" description="Proton donor" evidence="4">
    <location>
        <position position="541"/>
    </location>
</feature>
<evidence type="ECO:0000313" key="9">
    <source>
        <dbReference type="Proteomes" id="UP000433309"/>
    </source>
</evidence>
<protein>
    <submittedName>
        <fullName evidence="8">Family 43 glycosylhydrolase</fullName>
    </submittedName>
</protein>
<reference evidence="8 9" key="1">
    <citation type="submission" date="2019-11" db="EMBL/GenBank/DDBJ databases">
        <title>Novel species isolated from a subtropical stream in China.</title>
        <authorList>
            <person name="Lu H."/>
        </authorList>
    </citation>
    <scope>NUCLEOTIDE SEQUENCE [LARGE SCALE GENOMIC DNA]</scope>
    <source>
        <strain evidence="8 9">FT80W</strain>
    </source>
</reference>
<dbReference type="CDD" id="cd18618">
    <property type="entry name" value="GH43_Xsa43E-like"/>
    <property type="match status" value="1"/>
</dbReference>
<evidence type="ECO:0000259" key="7">
    <source>
        <dbReference type="Pfam" id="PF17851"/>
    </source>
</evidence>
<evidence type="ECO:0000256" key="5">
    <source>
        <dbReference type="PIRSR" id="PIRSR606710-2"/>
    </source>
</evidence>
<dbReference type="InterPro" id="IPR006710">
    <property type="entry name" value="Glyco_hydro_43"/>
</dbReference>
<name>A0A6I2KTA4_9BURK</name>
<feature type="domain" description="Beta-xylosidase C-terminal Concanavalin A-like" evidence="7">
    <location>
        <begin position="686"/>
        <end position="861"/>
    </location>
</feature>
<sequence>MHRNKLHRQICRMLLPLCLAGWLMPAIAASNPIIRDKFTADPAPLVVGDTLYLYVGHDEAQRDEMFNMREWLVYSTTDMQTWTPHAPIMNVKDFKWAKQDAWASQAIQKNGKFYFYAAVEHDDTHPGKAIAVAVADRPTGPFVDARGSALITNQMTPKGTHSWEDIDPTVFTDDDGVSWIAWGNRQCYLAKLAPNMIELDGPIREITPPHFEEGPWLHKRGDLYYLTYASLDRSTQRDEHISYSTAPSITGPWTYRGELTGAGKYSFTIHPGIAEFKNQWYLFLHNATLAIGDLNGAIGRRAVTVEHLQYNADGSMRPVTQTEAGVTATVAASPVPARFERFSYAGTSQEQVRPAAGQYQNPVLSGYYPDPSVTRVGDDYYLVNSTFSHFPGLPVFHSKDLVNWTQIGNAIDRPGQLNFDGLEISAGVFAPDISYHDGTFYIVNTCVGCKGNFVITASNPAGPWSDPVWFDFEGIDPSIFWNDDGKAYIVNNGAPNETPRYDGHRAIWVQEFDYRAMKLVGPRTQLINGGVDISSKPIWIEGPHLFKKDGYYYLSAAEGGTGDGHSQVVFRSQSVFGPFVAGPHNPILSQRTLDPTRKNPVTSAGHAKLVQTQNGDWWATFLATRPYQQGYYNIGRETFLLPVSWQDGWPLILPSGQAIPFAANKPALPAQPRSPRPVNGDLSYVDEFDGAKLSMEWLGLRTPNQTIYTLKQGTLELHSGAALGDQGGVPAFVGRRQQHHVATVSTTLTFTPQQAQDRAGLVAVQNDKAYLFFGLASIDGKAVVALITRENTGTEKVVASAPVGAGAVTLTIRANGGAMSFDYQAGNGAALRLRSDYDVRFLSTHAAGGFVGTLIGPYSYQPR</sequence>
<dbReference type="Pfam" id="PF17851">
    <property type="entry name" value="GH43_C2"/>
    <property type="match status" value="1"/>
</dbReference>
<keyword evidence="6" id="KW-0732">Signal</keyword>
<organism evidence="8 9">
    <name type="scientific">Duganella guangzhouensis</name>
    <dbReference type="NCBI Taxonomy" id="2666084"/>
    <lineage>
        <taxon>Bacteria</taxon>
        <taxon>Pseudomonadati</taxon>
        <taxon>Pseudomonadota</taxon>
        <taxon>Betaproteobacteria</taxon>
        <taxon>Burkholderiales</taxon>
        <taxon>Oxalobacteraceae</taxon>
        <taxon>Telluria group</taxon>
        <taxon>Duganella</taxon>
    </lineage>
</organism>
<accession>A0A6I2KTA4</accession>
<gene>
    <name evidence="8" type="ORF">GJ699_00710</name>
</gene>
<dbReference type="InterPro" id="IPR013320">
    <property type="entry name" value="ConA-like_dom_sf"/>
</dbReference>
<dbReference type="Gene3D" id="2.60.120.200">
    <property type="match status" value="1"/>
</dbReference>
<dbReference type="GO" id="GO:0005975">
    <property type="term" value="P:carbohydrate metabolic process"/>
    <property type="evidence" value="ECO:0007669"/>
    <property type="project" value="InterPro"/>
</dbReference>
<comment type="similarity">
    <text evidence="1">Belongs to the glycosyl hydrolase 43 family.</text>
</comment>
<dbReference type="InterPro" id="IPR023296">
    <property type="entry name" value="Glyco_hydro_beta-prop_sf"/>
</dbReference>
<keyword evidence="2 8" id="KW-0378">Hydrolase</keyword>
<dbReference type="CDD" id="cd18617">
    <property type="entry name" value="GH43_XynB-like"/>
    <property type="match status" value="1"/>
</dbReference>
<evidence type="ECO:0000256" key="2">
    <source>
        <dbReference type="ARBA" id="ARBA00022801"/>
    </source>
</evidence>
<evidence type="ECO:0000256" key="6">
    <source>
        <dbReference type="SAM" id="SignalP"/>
    </source>
</evidence>
<feature type="site" description="Important for catalytic activity, responsible for pKa modulation of the active site Glu and correct orientation of both the proton donor and substrate" evidence="5">
    <location>
        <position position="476"/>
    </location>
</feature>
<feature type="signal peptide" evidence="6">
    <location>
        <begin position="1"/>
        <end position="28"/>
    </location>
</feature>
<dbReference type="SUPFAM" id="SSF49899">
    <property type="entry name" value="Concanavalin A-like lectins/glucanases"/>
    <property type="match status" value="1"/>
</dbReference>
<dbReference type="Pfam" id="PF04616">
    <property type="entry name" value="Glyco_hydro_43"/>
    <property type="match status" value="2"/>
</dbReference>
<dbReference type="SUPFAM" id="SSF75005">
    <property type="entry name" value="Arabinanase/levansucrase/invertase"/>
    <property type="match status" value="2"/>
</dbReference>
<dbReference type="Proteomes" id="UP000433309">
    <property type="component" value="Unassembled WGS sequence"/>
</dbReference>
<keyword evidence="9" id="KW-1185">Reference proteome</keyword>
<comment type="caution">
    <text evidence="8">The sequence shown here is derived from an EMBL/GenBank/DDBJ whole genome shotgun (WGS) entry which is preliminary data.</text>
</comment>
<feature type="active site" description="Proton acceptor" evidence="4">
    <location>
        <position position="370"/>
    </location>
</feature>
<keyword evidence="3" id="KW-0326">Glycosidase</keyword>